<dbReference type="RefSeq" id="WP_136511778.1">
    <property type="nucleotide sequence ID" value="NZ_SSTF01000040.1"/>
</dbReference>
<dbReference type="Proteomes" id="UP000306798">
    <property type="component" value="Unassembled WGS sequence"/>
</dbReference>
<dbReference type="EMBL" id="SSTF01000040">
    <property type="protein sequence ID" value="THG24049.1"/>
    <property type="molecule type" value="Genomic_DNA"/>
</dbReference>
<sequence>MAIDEETLKAFSGVYDIAQPSPDRVVTLDHMREGTRNPLLDRDDVCAVVQINARGGEGPYAVSSEQGAAIRDTLFDGITPGVDYTRLTGEQAFDDEAARRIVDDYRERGWDTGEFWIDDARLVIAAAPGYGTAAGDFELLNDWAAGDVYEIREYHRHEWHDDRGSTMSTWDQTDYLGDMYLGGGWDWTTAFDENGGAEDTMPDNITDTLGGPLAAYGTLADGAPHR</sequence>
<dbReference type="AlphaFoldDB" id="A0A4S4F3E6"/>
<name>A0A4S4F3E6_9BIFI</name>
<comment type="caution">
    <text evidence="1">The sequence shown here is derived from an EMBL/GenBank/DDBJ whole genome shotgun (WGS) entry which is preliminary data.</text>
</comment>
<evidence type="ECO:0000313" key="2">
    <source>
        <dbReference type="Proteomes" id="UP000306798"/>
    </source>
</evidence>
<accession>A0A4S4F3E6</accession>
<proteinExistence type="predicted"/>
<gene>
    <name evidence="1" type="ORF">E5991_09345</name>
</gene>
<organism evidence="1 2">
    <name type="scientific">Bifidobacterium pseudolongum</name>
    <dbReference type="NCBI Taxonomy" id="1694"/>
    <lineage>
        <taxon>Bacteria</taxon>
        <taxon>Bacillati</taxon>
        <taxon>Actinomycetota</taxon>
        <taxon>Actinomycetes</taxon>
        <taxon>Bifidobacteriales</taxon>
        <taxon>Bifidobacteriaceae</taxon>
        <taxon>Bifidobacterium</taxon>
    </lineage>
</organism>
<protein>
    <submittedName>
        <fullName evidence="1">Uncharacterized protein</fullName>
    </submittedName>
</protein>
<evidence type="ECO:0000313" key="1">
    <source>
        <dbReference type="EMBL" id="THG24049.1"/>
    </source>
</evidence>
<reference evidence="1 2" key="1">
    <citation type="submission" date="2019-04" db="EMBL/GenBank/DDBJ databases">
        <title>Microbes associate with the intestines of laboratory mice.</title>
        <authorList>
            <person name="Navarre W."/>
            <person name="Wong E."/>
            <person name="Huang K.C."/>
            <person name="Tropini C."/>
            <person name="Ng K."/>
            <person name="Yu B."/>
        </authorList>
    </citation>
    <scope>NUCLEOTIDE SEQUENCE [LARGE SCALE GENOMIC DNA]</scope>
    <source>
        <strain evidence="1 2">NM87_A27A</strain>
    </source>
</reference>